<keyword evidence="1" id="KW-0862">Zinc</keyword>
<reference evidence="5" key="5">
    <citation type="journal article" date="2021" name="G3 (Bethesda)">
        <title>Aegilops tauschii genome assembly Aet v5.0 features greater sequence contiguity and improved annotation.</title>
        <authorList>
            <person name="Wang L."/>
            <person name="Zhu T."/>
            <person name="Rodriguez J.C."/>
            <person name="Deal K.R."/>
            <person name="Dubcovsky J."/>
            <person name="McGuire P.E."/>
            <person name="Lux T."/>
            <person name="Spannagl M."/>
            <person name="Mayer K.F.X."/>
            <person name="Baldrich P."/>
            <person name="Meyers B.C."/>
            <person name="Huo N."/>
            <person name="Gu Y.Q."/>
            <person name="Zhou H."/>
            <person name="Devos K.M."/>
            <person name="Bennetzen J.L."/>
            <person name="Unver T."/>
            <person name="Budak H."/>
            <person name="Gulick P.J."/>
            <person name="Galiba G."/>
            <person name="Kalapos B."/>
            <person name="Nelson D.R."/>
            <person name="Li P."/>
            <person name="You F.M."/>
            <person name="Luo M.C."/>
            <person name="Dvorak J."/>
        </authorList>
    </citation>
    <scope>NUCLEOTIDE SEQUENCE [LARGE SCALE GENOMIC DNA]</scope>
    <source>
        <strain evidence="5">cv. AL8/78</strain>
    </source>
</reference>
<accession>A0A453JMH0</accession>
<dbReference type="Proteomes" id="UP000015105">
    <property type="component" value="Chromosome 5D"/>
</dbReference>
<dbReference type="EnsemblPlants" id="AET5Gv20120700.19">
    <property type="protein sequence ID" value="AET5Gv20120700.19"/>
    <property type="gene ID" value="AET5Gv20120700"/>
</dbReference>
<proteinExistence type="predicted"/>
<keyword evidence="1" id="KW-0479">Metal-binding</keyword>
<keyword evidence="3" id="KW-0472">Membrane</keyword>
<evidence type="ECO:0000313" key="6">
    <source>
        <dbReference type="Proteomes" id="UP000015105"/>
    </source>
</evidence>
<keyword evidence="3" id="KW-1133">Transmembrane helix</keyword>
<dbReference type="Gene3D" id="4.10.60.10">
    <property type="entry name" value="Zinc finger, CCHC-type"/>
    <property type="match status" value="3"/>
</dbReference>
<dbReference type="InterPro" id="IPR036875">
    <property type="entry name" value="Znf_CCHC_sf"/>
</dbReference>
<dbReference type="PANTHER" id="PTHR23002">
    <property type="entry name" value="ZINC FINGER CCHC DOMAIN CONTAINING PROTEIN"/>
    <property type="match status" value="1"/>
</dbReference>
<feature type="domain" description="CCHC-type" evidence="4">
    <location>
        <begin position="539"/>
        <end position="554"/>
    </location>
</feature>
<dbReference type="Pfam" id="PF00098">
    <property type="entry name" value="zf-CCHC"/>
    <property type="match status" value="2"/>
</dbReference>
<dbReference type="SMART" id="SM00343">
    <property type="entry name" value="ZnF_C2HC"/>
    <property type="match status" value="8"/>
</dbReference>
<dbReference type="PROSITE" id="PS50158">
    <property type="entry name" value="ZF_CCHC"/>
    <property type="match status" value="5"/>
</dbReference>
<dbReference type="GO" id="GO:0003676">
    <property type="term" value="F:nucleic acid binding"/>
    <property type="evidence" value="ECO:0007669"/>
    <property type="project" value="InterPro"/>
</dbReference>
<reference evidence="6" key="1">
    <citation type="journal article" date="2014" name="Science">
        <title>Ancient hybridizations among the ancestral genomes of bread wheat.</title>
        <authorList>
            <consortium name="International Wheat Genome Sequencing Consortium,"/>
            <person name="Marcussen T."/>
            <person name="Sandve S.R."/>
            <person name="Heier L."/>
            <person name="Spannagl M."/>
            <person name="Pfeifer M."/>
            <person name="Jakobsen K.S."/>
            <person name="Wulff B.B."/>
            <person name="Steuernagel B."/>
            <person name="Mayer K.F."/>
            <person name="Olsen O.A."/>
        </authorList>
    </citation>
    <scope>NUCLEOTIDE SEQUENCE [LARGE SCALE GENOMIC DNA]</scope>
    <source>
        <strain evidence="6">cv. AL8/78</strain>
    </source>
</reference>
<feature type="transmembrane region" description="Helical" evidence="3">
    <location>
        <begin position="26"/>
        <end position="50"/>
    </location>
</feature>
<sequence>CGVCLQLRKNSAKNSMYIWRFKKDNLFVCMHISGCSLAVWAIFCCIYTAASRISIVSSYTSNYILPCLMFSPLVCYPWSETINQMGSSAKSQEIGSKRKWENQHQHTAKHIAWHSFGYQGHYPQQRPPWNGASLTPSPGRQNNFHVSGDRFFLTSSPYQQDLESRYIQDKKNGVITCLVCGNEGHYSSECHFKDQEHKIICAVCSKNGHCSMWCCQQNKSENRACTRCGEIGHTTNTHGLGCSSCDEYHDDGECRLSQVKCFICECQDHYLAQCTLNLVLTEAFQGQRDNFQAALRLALSKQRNPSSTPAKCYAKSEGRVLTANKSSPICFTCREEGHFAFQCPQNSPCQSEEFEESNTIATSANLSKELEERDPDTGTAKQSSERKPILYDQCCPSKTKVLTPNKSSPMVRTCKTKTEGKKRMCFTYREEGHDARMCPQKFGAISGNASKKLEERSTIATSSNMSKVLEEQDPGTAKHSSEMKWVLRCVSCGQEGHRAKGCPTRVFICSLCNEEGHKAKKCPQKGQKSSEMKRKSNVRCVRCGEEGHRRKKCPLKHQS</sequence>
<dbReference type="SUPFAM" id="SSF57756">
    <property type="entry name" value="Retrovirus zinc finger-like domains"/>
    <property type="match status" value="3"/>
</dbReference>
<evidence type="ECO:0000256" key="3">
    <source>
        <dbReference type="SAM" id="Phobius"/>
    </source>
</evidence>
<evidence type="ECO:0000259" key="4">
    <source>
        <dbReference type="PROSITE" id="PS50158"/>
    </source>
</evidence>
<keyword evidence="6" id="KW-1185">Reference proteome</keyword>
<name>A0A453JMH0_AEGTS</name>
<feature type="domain" description="CCHC-type" evidence="4">
    <location>
        <begin position="488"/>
        <end position="503"/>
    </location>
</feature>
<keyword evidence="1" id="KW-0863">Zinc-finger</keyword>
<dbReference type="InterPro" id="IPR051714">
    <property type="entry name" value="Znf_CCHC_NABP"/>
</dbReference>
<feature type="domain" description="CCHC-type" evidence="4">
    <location>
        <begin position="509"/>
        <end position="524"/>
    </location>
</feature>
<feature type="domain" description="CCHC-type" evidence="4">
    <location>
        <begin position="330"/>
        <end position="345"/>
    </location>
</feature>
<evidence type="ECO:0000256" key="1">
    <source>
        <dbReference type="PROSITE-ProRule" id="PRU00047"/>
    </source>
</evidence>
<dbReference type="InterPro" id="IPR001878">
    <property type="entry name" value="Znf_CCHC"/>
</dbReference>
<evidence type="ECO:0000313" key="5">
    <source>
        <dbReference type="EnsemblPlants" id="AET5Gv20120700.19"/>
    </source>
</evidence>
<feature type="region of interest" description="Disordered" evidence="2">
    <location>
        <begin position="363"/>
        <end position="385"/>
    </location>
</feature>
<feature type="domain" description="CCHC-type" evidence="4">
    <location>
        <begin position="177"/>
        <end position="190"/>
    </location>
</feature>
<reference evidence="5" key="3">
    <citation type="journal article" date="2017" name="Nature">
        <title>Genome sequence of the progenitor of the wheat D genome Aegilops tauschii.</title>
        <authorList>
            <person name="Luo M.C."/>
            <person name="Gu Y.Q."/>
            <person name="Puiu D."/>
            <person name="Wang H."/>
            <person name="Twardziok S.O."/>
            <person name="Deal K.R."/>
            <person name="Huo N."/>
            <person name="Zhu T."/>
            <person name="Wang L."/>
            <person name="Wang Y."/>
            <person name="McGuire P.E."/>
            <person name="Liu S."/>
            <person name="Long H."/>
            <person name="Ramasamy R.K."/>
            <person name="Rodriguez J.C."/>
            <person name="Van S.L."/>
            <person name="Yuan L."/>
            <person name="Wang Z."/>
            <person name="Xia Z."/>
            <person name="Xiao L."/>
            <person name="Anderson O.D."/>
            <person name="Ouyang S."/>
            <person name="Liang Y."/>
            <person name="Zimin A.V."/>
            <person name="Pertea G."/>
            <person name="Qi P."/>
            <person name="Bennetzen J.L."/>
            <person name="Dai X."/>
            <person name="Dawson M.W."/>
            <person name="Muller H.G."/>
            <person name="Kugler K."/>
            <person name="Rivarola-Duarte L."/>
            <person name="Spannagl M."/>
            <person name="Mayer K.F.X."/>
            <person name="Lu F.H."/>
            <person name="Bevan M.W."/>
            <person name="Leroy P."/>
            <person name="Li P."/>
            <person name="You F.M."/>
            <person name="Sun Q."/>
            <person name="Liu Z."/>
            <person name="Lyons E."/>
            <person name="Wicker T."/>
            <person name="Salzberg S.L."/>
            <person name="Devos K.M."/>
            <person name="Dvorak J."/>
        </authorList>
    </citation>
    <scope>NUCLEOTIDE SEQUENCE [LARGE SCALE GENOMIC DNA]</scope>
    <source>
        <strain evidence="5">cv. AL8/78</strain>
    </source>
</reference>
<reference evidence="5" key="4">
    <citation type="submission" date="2019-03" db="UniProtKB">
        <authorList>
            <consortium name="EnsemblPlants"/>
        </authorList>
    </citation>
    <scope>IDENTIFICATION</scope>
</reference>
<dbReference type="Gramene" id="AET5Gv20120700.19">
    <property type="protein sequence ID" value="AET5Gv20120700.19"/>
    <property type="gene ID" value="AET5Gv20120700"/>
</dbReference>
<evidence type="ECO:0000256" key="2">
    <source>
        <dbReference type="SAM" id="MobiDB-lite"/>
    </source>
</evidence>
<keyword evidence="3" id="KW-0812">Transmembrane</keyword>
<organism evidence="5 6">
    <name type="scientific">Aegilops tauschii subsp. strangulata</name>
    <name type="common">Goatgrass</name>
    <dbReference type="NCBI Taxonomy" id="200361"/>
    <lineage>
        <taxon>Eukaryota</taxon>
        <taxon>Viridiplantae</taxon>
        <taxon>Streptophyta</taxon>
        <taxon>Embryophyta</taxon>
        <taxon>Tracheophyta</taxon>
        <taxon>Spermatophyta</taxon>
        <taxon>Magnoliopsida</taxon>
        <taxon>Liliopsida</taxon>
        <taxon>Poales</taxon>
        <taxon>Poaceae</taxon>
        <taxon>BOP clade</taxon>
        <taxon>Pooideae</taxon>
        <taxon>Triticodae</taxon>
        <taxon>Triticeae</taxon>
        <taxon>Triticinae</taxon>
        <taxon>Aegilops</taxon>
    </lineage>
</organism>
<protein>
    <recommendedName>
        <fullName evidence="4">CCHC-type domain-containing protein</fullName>
    </recommendedName>
</protein>
<reference evidence="6" key="2">
    <citation type="journal article" date="2017" name="Nat. Plants">
        <title>The Aegilops tauschii genome reveals multiple impacts of transposons.</title>
        <authorList>
            <person name="Zhao G."/>
            <person name="Zou C."/>
            <person name="Li K."/>
            <person name="Wang K."/>
            <person name="Li T."/>
            <person name="Gao L."/>
            <person name="Zhang X."/>
            <person name="Wang H."/>
            <person name="Yang Z."/>
            <person name="Liu X."/>
            <person name="Jiang W."/>
            <person name="Mao L."/>
            <person name="Kong X."/>
            <person name="Jiao Y."/>
            <person name="Jia J."/>
        </authorList>
    </citation>
    <scope>NUCLEOTIDE SEQUENCE [LARGE SCALE GENOMIC DNA]</scope>
    <source>
        <strain evidence="6">cv. AL8/78</strain>
    </source>
</reference>
<dbReference type="GO" id="GO:0008270">
    <property type="term" value="F:zinc ion binding"/>
    <property type="evidence" value="ECO:0007669"/>
    <property type="project" value="UniProtKB-KW"/>
</dbReference>
<dbReference type="AlphaFoldDB" id="A0A453JMH0"/>